<dbReference type="EMBL" id="JAIWYP010000009">
    <property type="protein sequence ID" value="KAH3768538.1"/>
    <property type="molecule type" value="Genomic_DNA"/>
</dbReference>
<name>A0A9D4DWL3_DREPO</name>
<dbReference type="Proteomes" id="UP000828390">
    <property type="component" value="Unassembled WGS sequence"/>
</dbReference>
<reference evidence="1" key="2">
    <citation type="submission" date="2020-11" db="EMBL/GenBank/DDBJ databases">
        <authorList>
            <person name="McCartney M.A."/>
            <person name="Auch B."/>
            <person name="Kono T."/>
            <person name="Mallez S."/>
            <person name="Becker A."/>
            <person name="Gohl D.M."/>
            <person name="Silverstein K.A.T."/>
            <person name="Koren S."/>
            <person name="Bechman K.B."/>
            <person name="Herman A."/>
            <person name="Abrahante J.E."/>
            <person name="Garbe J."/>
        </authorList>
    </citation>
    <scope>NUCLEOTIDE SEQUENCE</scope>
    <source>
        <strain evidence="1">Duluth1</strain>
        <tissue evidence="1">Whole animal</tissue>
    </source>
</reference>
<gene>
    <name evidence="1" type="ORF">DPMN_169752</name>
</gene>
<dbReference type="AlphaFoldDB" id="A0A9D4DWL3"/>
<proteinExistence type="predicted"/>
<organism evidence="1 2">
    <name type="scientific">Dreissena polymorpha</name>
    <name type="common">Zebra mussel</name>
    <name type="synonym">Mytilus polymorpha</name>
    <dbReference type="NCBI Taxonomy" id="45954"/>
    <lineage>
        <taxon>Eukaryota</taxon>
        <taxon>Metazoa</taxon>
        <taxon>Spiralia</taxon>
        <taxon>Lophotrochozoa</taxon>
        <taxon>Mollusca</taxon>
        <taxon>Bivalvia</taxon>
        <taxon>Autobranchia</taxon>
        <taxon>Heteroconchia</taxon>
        <taxon>Euheterodonta</taxon>
        <taxon>Imparidentia</taxon>
        <taxon>Neoheterodontei</taxon>
        <taxon>Myida</taxon>
        <taxon>Dreissenoidea</taxon>
        <taxon>Dreissenidae</taxon>
        <taxon>Dreissena</taxon>
    </lineage>
</organism>
<protein>
    <submittedName>
        <fullName evidence="1">Uncharacterized protein</fullName>
    </submittedName>
</protein>
<comment type="caution">
    <text evidence="1">The sequence shown here is derived from an EMBL/GenBank/DDBJ whole genome shotgun (WGS) entry which is preliminary data.</text>
</comment>
<keyword evidence="2" id="KW-1185">Reference proteome</keyword>
<sequence>MWKNHNVQKSTRSHVPFDVANYVDQSHEHVPTKRCDSSCEPCAFNGKSVVASLFCPQCDNEFLCNACGKNHNAQKTTRSHVLCDVANYVDQRHENVPTLRCDRMCEPCTFNGKSVVAELFCLQSDNEFLCNECGKNYNAQKSTRSHVLSDIGNYVDPTIENLPTERCDRMCEPCTFNGKSVIAELFCSQCDNEFLCNECGKNHNAQKSTRNHVLSDIGNYVDPTIANLPTERCDRMCEPCTFNGKSVIAELFCPQCDNELLCNDCGKHHSAHMSTRTHVLSCTFEIRRFGQGKCIIKTIRQDVRTLHI</sequence>
<evidence type="ECO:0000313" key="2">
    <source>
        <dbReference type="Proteomes" id="UP000828390"/>
    </source>
</evidence>
<evidence type="ECO:0000313" key="1">
    <source>
        <dbReference type="EMBL" id="KAH3768538.1"/>
    </source>
</evidence>
<accession>A0A9D4DWL3</accession>
<reference evidence="1" key="1">
    <citation type="journal article" date="2019" name="bioRxiv">
        <title>The Genome of the Zebra Mussel, Dreissena polymorpha: A Resource for Invasive Species Research.</title>
        <authorList>
            <person name="McCartney M.A."/>
            <person name="Auch B."/>
            <person name="Kono T."/>
            <person name="Mallez S."/>
            <person name="Zhang Y."/>
            <person name="Obille A."/>
            <person name="Becker A."/>
            <person name="Abrahante J.E."/>
            <person name="Garbe J."/>
            <person name="Badalamenti J.P."/>
            <person name="Herman A."/>
            <person name="Mangelson H."/>
            <person name="Liachko I."/>
            <person name="Sullivan S."/>
            <person name="Sone E.D."/>
            <person name="Koren S."/>
            <person name="Silverstein K.A.T."/>
            <person name="Beckman K.B."/>
            <person name="Gohl D.M."/>
        </authorList>
    </citation>
    <scope>NUCLEOTIDE SEQUENCE</scope>
    <source>
        <strain evidence="1">Duluth1</strain>
        <tissue evidence="1">Whole animal</tissue>
    </source>
</reference>